<accession>A0A1U9VFF3</accession>
<reference evidence="1 2" key="1">
    <citation type="submission" date="2017-02" db="EMBL/GenBank/DDBJ databases">
        <title>Blood Disease Bacterium A2-HR MARDI.</title>
        <authorList>
            <person name="Badrun R."/>
            <person name="Abu Bakar N."/>
            <person name="Laboh R."/>
        </authorList>
    </citation>
    <scope>NUCLEOTIDE SEQUENCE [LARGE SCALE GENOMIC DNA]</scope>
    <source>
        <strain evidence="1 2">A2-HR MARDI</strain>
    </source>
</reference>
<evidence type="ECO:0000313" key="1">
    <source>
        <dbReference type="EMBL" id="AQW28811.1"/>
    </source>
</evidence>
<dbReference type="Proteomes" id="UP000189628">
    <property type="component" value="Chromosome"/>
</dbReference>
<dbReference type="NCBIfam" id="TIGR01563">
    <property type="entry name" value="gp16_SPP1"/>
    <property type="match status" value="1"/>
</dbReference>
<dbReference type="Gene3D" id="2.40.10.270">
    <property type="entry name" value="Bacteriophage SPP1 head-tail adaptor protein"/>
    <property type="match status" value="1"/>
</dbReference>
<dbReference type="InterPro" id="IPR038666">
    <property type="entry name" value="SSP1_head-tail_sf"/>
</dbReference>
<proteinExistence type="predicted"/>
<dbReference type="EMBL" id="CP019911">
    <property type="protein sequence ID" value="AQW28811.1"/>
    <property type="molecule type" value="Genomic_DNA"/>
</dbReference>
<dbReference type="Pfam" id="PF05521">
    <property type="entry name" value="Phage_HCP"/>
    <property type="match status" value="1"/>
</dbReference>
<name>A0A1U9VFF3_9RALS</name>
<dbReference type="InterPro" id="IPR008767">
    <property type="entry name" value="Phage_SPP1_head-tail_adaptor"/>
</dbReference>
<dbReference type="RefSeq" id="WP_078221659.1">
    <property type="nucleotide sequence ID" value="NZ_CP019911.1"/>
</dbReference>
<dbReference type="AlphaFoldDB" id="A0A1U9VFF3"/>
<gene>
    <name evidence="1" type="ORF">B0B51_01450</name>
</gene>
<protein>
    <submittedName>
        <fullName evidence="1">Head-tail adaptor protein</fullName>
    </submittedName>
</protein>
<evidence type="ECO:0000313" key="2">
    <source>
        <dbReference type="Proteomes" id="UP000189628"/>
    </source>
</evidence>
<sequence length="110" mass="12255">MIRAGDLNRRIRIQRRTEAQDDLGQQVEAWEDIGDPTWASILVVSGKEYVLASGEVSRAEASIRVRWRTDLTAQMRIIHSGVIYNILAVLPDMAGREYVDLPCSTGANNG</sequence>
<organism evidence="1 2">
    <name type="scientific">blood disease bacterium A2-HR MARDI</name>
    <dbReference type="NCBI Taxonomy" id="1944648"/>
    <lineage>
        <taxon>Bacteria</taxon>
        <taxon>Pseudomonadati</taxon>
        <taxon>Pseudomonadota</taxon>
        <taxon>Betaproteobacteria</taxon>
        <taxon>Burkholderiales</taxon>
        <taxon>Burkholderiaceae</taxon>
        <taxon>Ralstonia</taxon>
        <taxon>Ralstonia solanacearum species complex</taxon>
    </lineage>
</organism>